<reference evidence="1 2" key="1">
    <citation type="submission" date="2018-03" db="EMBL/GenBank/DDBJ databases">
        <title>Alkalicoccus saliphilus sp. nov., isolated from a mineral pool.</title>
        <authorList>
            <person name="Zhao B."/>
        </authorList>
    </citation>
    <scope>NUCLEOTIDE SEQUENCE [LARGE SCALE GENOMIC DNA]</scope>
    <source>
        <strain evidence="1 2">6AG</strain>
    </source>
</reference>
<organism evidence="1 2">
    <name type="scientific">Alkalicoccus saliphilus</name>
    <dbReference type="NCBI Taxonomy" id="200989"/>
    <lineage>
        <taxon>Bacteria</taxon>
        <taxon>Bacillati</taxon>
        <taxon>Bacillota</taxon>
        <taxon>Bacilli</taxon>
        <taxon>Bacillales</taxon>
        <taxon>Bacillaceae</taxon>
        <taxon>Alkalicoccus</taxon>
    </lineage>
</organism>
<comment type="caution">
    <text evidence="1">The sequence shown here is derived from an EMBL/GenBank/DDBJ whole genome shotgun (WGS) entry which is preliminary data.</text>
</comment>
<gene>
    <name evidence="1" type="ORF">C6Y45_11280</name>
</gene>
<proteinExistence type="predicted"/>
<dbReference type="EMBL" id="PZJJ01000018">
    <property type="protein sequence ID" value="PTL38474.1"/>
    <property type="molecule type" value="Genomic_DNA"/>
</dbReference>
<dbReference type="AlphaFoldDB" id="A0A2T4U4Z7"/>
<dbReference type="Proteomes" id="UP000240509">
    <property type="component" value="Unassembled WGS sequence"/>
</dbReference>
<evidence type="ECO:0000313" key="2">
    <source>
        <dbReference type="Proteomes" id="UP000240509"/>
    </source>
</evidence>
<evidence type="ECO:0000313" key="1">
    <source>
        <dbReference type="EMBL" id="PTL38474.1"/>
    </source>
</evidence>
<sequence>MKRSFSSKNASYSKRWNEACLCLVFFYRKLYWTWRNSRASKAGLLGKPLHGNESKGSFFTFKAAENKNEYPFSFP</sequence>
<protein>
    <submittedName>
        <fullName evidence="1">Uncharacterized protein</fullName>
    </submittedName>
</protein>
<accession>A0A2T4U4Z7</accession>
<keyword evidence="2" id="KW-1185">Reference proteome</keyword>
<name>A0A2T4U4Z7_9BACI</name>